<protein>
    <submittedName>
        <fullName evidence="1">Uncharacterized protein</fullName>
    </submittedName>
</protein>
<dbReference type="EMBL" id="CM056743">
    <property type="protein sequence ID" value="KAJ8673009.1"/>
    <property type="molecule type" value="Genomic_DNA"/>
</dbReference>
<evidence type="ECO:0000313" key="2">
    <source>
        <dbReference type="Proteomes" id="UP001239111"/>
    </source>
</evidence>
<sequence length="628" mass="72208">MYFKVLAVFQLMGLTIAINYNIFVTDYFIYRGASYVVGLSCNDAKGDSELMKNFSQAGIYSSFDKLRIDFEVVPILMTKYRRLGVFLDLRCYDSEFVQDLMEQATHVRLFGEQHYWLIIGTNLEDSVGSLNDTEFTMSTDFLIAIVTDVNVMMYDVFNHCKYRGGLLNITRYGTWDDKNGLNVTLLQGKFSRRANLHGMNLRLAGIVSKRPKDMPLEVYLEDYNTKQDDTNAKFAYILWLHLSQLFNFTIEAQELTVWKTTNRNGPLIKKLLERSAELGGSTGIPTPERLAVIIPIPVWPLRTGFIFRTTQSKHIKVNHFLRPLAKATWYLTILLIITAVLVFAWVLVSEDISDRLERYSSAFLFTIGSVCQQGSDLQITHASSRIAFLQTMVFSLLIYNYYSASVVSARLSEPLEKINDSLNELAKTNLKFGAEPSLYFNFFIKRSDWEAQQFYYKKWVKVPEEEKFLPASAGIKRILQGDFAYHIDVNVAYPQIERLFNNEETCQLTMVYLVRPTDSSIFMASNGSFVELAKVGIAKLRELGLRKRLVNRWAAREPQCRTDVLTMDPVTIYETAPAFLLLIFGVVVGLSICTIERLIYCKKYNNHDVKKKMKTMMMKISSLKKKKK</sequence>
<dbReference type="Proteomes" id="UP001239111">
    <property type="component" value="Chromosome 3"/>
</dbReference>
<organism evidence="1 2">
    <name type="scientific">Eretmocerus hayati</name>
    <dbReference type="NCBI Taxonomy" id="131215"/>
    <lineage>
        <taxon>Eukaryota</taxon>
        <taxon>Metazoa</taxon>
        <taxon>Ecdysozoa</taxon>
        <taxon>Arthropoda</taxon>
        <taxon>Hexapoda</taxon>
        <taxon>Insecta</taxon>
        <taxon>Pterygota</taxon>
        <taxon>Neoptera</taxon>
        <taxon>Endopterygota</taxon>
        <taxon>Hymenoptera</taxon>
        <taxon>Apocrita</taxon>
        <taxon>Proctotrupomorpha</taxon>
        <taxon>Chalcidoidea</taxon>
        <taxon>Aphelinidae</taxon>
        <taxon>Aphelininae</taxon>
        <taxon>Eretmocerus</taxon>
    </lineage>
</organism>
<accession>A0ACC2NRS7</accession>
<evidence type="ECO:0000313" key="1">
    <source>
        <dbReference type="EMBL" id="KAJ8673009.1"/>
    </source>
</evidence>
<name>A0ACC2NRS7_9HYME</name>
<proteinExistence type="predicted"/>
<keyword evidence="2" id="KW-1185">Reference proteome</keyword>
<gene>
    <name evidence="1" type="ORF">QAD02_004270</name>
</gene>
<comment type="caution">
    <text evidence="1">The sequence shown here is derived from an EMBL/GenBank/DDBJ whole genome shotgun (WGS) entry which is preliminary data.</text>
</comment>
<reference evidence="1" key="1">
    <citation type="submission" date="2023-04" db="EMBL/GenBank/DDBJ databases">
        <title>A chromosome-level genome assembly of the parasitoid wasp Eretmocerus hayati.</title>
        <authorList>
            <person name="Zhong Y."/>
            <person name="Liu S."/>
            <person name="Liu Y."/>
        </authorList>
    </citation>
    <scope>NUCLEOTIDE SEQUENCE</scope>
    <source>
        <strain evidence="1">ZJU_SS_LIU_2023</strain>
    </source>
</reference>